<evidence type="ECO:0000313" key="4">
    <source>
        <dbReference type="Proteomes" id="UP000288943"/>
    </source>
</evidence>
<evidence type="ECO:0000313" key="2">
    <source>
        <dbReference type="EMBL" id="MCY9596172.1"/>
    </source>
</evidence>
<protein>
    <submittedName>
        <fullName evidence="3">Uncharacterized protein</fullName>
    </submittedName>
</protein>
<dbReference type="GeneID" id="95375266"/>
<feature type="region of interest" description="Disordered" evidence="1">
    <location>
        <begin position="1"/>
        <end position="35"/>
    </location>
</feature>
<evidence type="ECO:0000313" key="5">
    <source>
        <dbReference type="Proteomes" id="UP001527202"/>
    </source>
</evidence>
<gene>
    <name evidence="2" type="ORF">M5X16_10335</name>
    <name evidence="3" type="ORF">PC41400_10655</name>
</gene>
<name>A0A410WUN5_9BACL</name>
<dbReference type="OrthoDB" id="2654042at2"/>
<evidence type="ECO:0000256" key="1">
    <source>
        <dbReference type="SAM" id="MobiDB-lite"/>
    </source>
</evidence>
<dbReference type="Proteomes" id="UP001527202">
    <property type="component" value="Unassembled WGS sequence"/>
</dbReference>
<dbReference type="AlphaFoldDB" id="A0A410WUN5"/>
<evidence type="ECO:0000313" key="3">
    <source>
        <dbReference type="EMBL" id="QAV18098.1"/>
    </source>
</evidence>
<dbReference type="EMBL" id="JAMDMJ010000011">
    <property type="protein sequence ID" value="MCY9596172.1"/>
    <property type="molecule type" value="Genomic_DNA"/>
</dbReference>
<dbReference type="EMBL" id="CP026520">
    <property type="protein sequence ID" value="QAV18098.1"/>
    <property type="molecule type" value="Genomic_DNA"/>
</dbReference>
<dbReference type="Proteomes" id="UP000288943">
    <property type="component" value="Chromosome"/>
</dbReference>
<accession>A0A410WUN5</accession>
<sequence>MTTPNESGDQPIEAQATEEEQLSPEEQAAREQQEQQQQNEIIFAWYKHAEQVLKEQFSDYEVEGQVGQHPVFGPLFAYTIRQNDNSYSCGFFLNELVHTFQNKENPGLWMSSFFVDLIRSSDNRPLPAAPQSEEEAKQLLDNYIVPHCAESVRSEFPEEQIYVDLEMHPEAGPVLEVGFPSIKEGNNTFALPLQFLMTLHLLNRDPADPLVQALYKIHEEHQQQAEHT</sequence>
<keyword evidence="5" id="KW-1185">Reference proteome</keyword>
<reference evidence="2 5" key="2">
    <citation type="submission" date="2022-05" db="EMBL/GenBank/DDBJ databases">
        <title>Genome Sequencing of Bee-Associated Microbes.</title>
        <authorList>
            <person name="Dunlap C."/>
        </authorList>
    </citation>
    <scope>NUCLEOTIDE SEQUENCE [LARGE SCALE GENOMIC DNA]</scope>
    <source>
        <strain evidence="2 5">NRRL B-23120</strain>
    </source>
</reference>
<proteinExistence type="predicted"/>
<dbReference type="KEGG" id="pchi:PC41400_10655"/>
<dbReference type="RefSeq" id="WP_042228772.1">
    <property type="nucleotide sequence ID" value="NZ_CP026520.1"/>
</dbReference>
<reference evidence="3 4" key="1">
    <citation type="submission" date="2018-01" db="EMBL/GenBank/DDBJ databases">
        <title>The whole genome sequencing and assembly of Paenibacillus chitinolyticus KCCM 41400 strain.</title>
        <authorList>
            <person name="Kim J.-Y."/>
            <person name="Park M.-K."/>
            <person name="Lee Y.-J."/>
            <person name="Yi H."/>
            <person name="Bahn Y.-S."/>
            <person name="Kim J.F."/>
            <person name="Lee D.-W."/>
        </authorList>
    </citation>
    <scope>NUCLEOTIDE SEQUENCE [LARGE SCALE GENOMIC DNA]</scope>
    <source>
        <strain evidence="3 4">KCCM 41400</strain>
    </source>
</reference>
<organism evidence="3 4">
    <name type="scientific">Paenibacillus chitinolyticus</name>
    <dbReference type="NCBI Taxonomy" id="79263"/>
    <lineage>
        <taxon>Bacteria</taxon>
        <taxon>Bacillati</taxon>
        <taxon>Bacillota</taxon>
        <taxon>Bacilli</taxon>
        <taxon>Bacillales</taxon>
        <taxon>Paenibacillaceae</taxon>
        <taxon>Paenibacillus</taxon>
    </lineage>
</organism>